<dbReference type="Gene3D" id="2.60.40.2440">
    <property type="entry name" value="Carbohydrate binding type-21 domain"/>
    <property type="match status" value="1"/>
</dbReference>
<feature type="region of interest" description="Disordered" evidence="1">
    <location>
        <begin position="82"/>
        <end position="105"/>
    </location>
</feature>
<dbReference type="Proteomes" id="UP000694545">
    <property type="component" value="Unplaced"/>
</dbReference>
<dbReference type="InterPro" id="IPR038175">
    <property type="entry name" value="CBM21_dom_sf"/>
</dbReference>
<evidence type="ECO:0000259" key="2">
    <source>
        <dbReference type="PROSITE" id="PS51159"/>
    </source>
</evidence>
<dbReference type="Ensembl" id="ENSVKKT00000001677.1">
    <property type="protein sequence ID" value="ENSVKKP00000001620.1"/>
    <property type="gene ID" value="ENSVKKG00000001340.1"/>
</dbReference>
<gene>
    <name evidence="3" type="primary">PPP1R3G</name>
</gene>
<dbReference type="OMA" id="LQSFPMR"/>
<feature type="domain" description="CBM21" evidence="2">
    <location>
        <begin position="201"/>
        <end position="318"/>
    </location>
</feature>
<feature type="compositionally biased region" description="Basic and acidic residues" evidence="1">
    <location>
        <begin position="45"/>
        <end position="54"/>
    </location>
</feature>
<sequence length="331" mass="35898">MESRSAAVLGLGQLLAPFGEHQQQEEVASVPPWRGDEEEAAATGDHVERQQPWERDEEALLELRRRRGRSLSLPASPTLAAARLFPRGRLQGDGDEGDDDGASGADVSDCCTKCKKRVQFADSLGLCLASVKHFSAAEEPQVPPAVLSRLQSFPMRQKDFEEFSAALAELGGCAAPSFARSPPQVAAQALQLEGTGKSLDLERLERERVCLEEAAGTALAGVPTDIRGVVRVLSCPGPKEVTVRYTFNEWLSFLDSRAVVLPAEGNPADPSSPVERYQFILCLPPSLPDGTAVHFAICYRSQQGEYWDNNGGDNYTLRGCTPEDSATSSYY</sequence>
<dbReference type="InterPro" id="IPR050782">
    <property type="entry name" value="PP1_regulatory_subunit_3"/>
</dbReference>
<dbReference type="GeneID" id="123036252"/>
<dbReference type="GO" id="GO:0000164">
    <property type="term" value="C:protein phosphatase type 1 complex"/>
    <property type="evidence" value="ECO:0007669"/>
    <property type="project" value="TreeGrafter"/>
</dbReference>
<accession>A0A8D2KRD3</accession>
<dbReference type="GO" id="GO:2001069">
    <property type="term" value="F:glycogen binding"/>
    <property type="evidence" value="ECO:0007669"/>
    <property type="project" value="TreeGrafter"/>
</dbReference>
<dbReference type="RefSeq" id="XP_044311289.1">
    <property type="nucleotide sequence ID" value="XM_044455354.1"/>
</dbReference>
<dbReference type="Pfam" id="PF03370">
    <property type="entry name" value="CBM_21"/>
    <property type="match status" value="1"/>
</dbReference>
<dbReference type="InterPro" id="IPR005036">
    <property type="entry name" value="CBM21_dom"/>
</dbReference>
<evidence type="ECO:0000256" key="1">
    <source>
        <dbReference type="SAM" id="MobiDB-lite"/>
    </source>
</evidence>
<dbReference type="CTD" id="648791"/>
<dbReference type="PROSITE" id="PS51159">
    <property type="entry name" value="CBM21"/>
    <property type="match status" value="1"/>
</dbReference>
<dbReference type="GO" id="GO:0005979">
    <property type="term" value="P:regulation of glycogen biosynthetic process"/>
    <property type="evidence" value="ECO:0007669"/>
    <property type="project" value="TreeGrafter"/>
</dbReference>
<dbReference type="AlphaFoldDB" id="A0A8D2KRD3"/>
<protein>
    <submittedName>
        <fullName evidence="3">Protein phosphatase 1 regulatory subunit 3G</fullName>
    </submittedName>
</protein>
<keyword evidence="4" id="KW-1185">Reference proteome</keyword>
<reference evidence="3" key="2">
    <citation type="submission" date="2025-09" db="UniProtKB">
        <authorList>
            <consortium name="Ensembl"/>
        </authorList>
    </citation>
    <scope>IDENTIFICATION</scope>
</reference>
<proteinExistence type="predicted"/>
<evidence type="ECO:0000313" key="4">
    <source>
        <dbReference type="Proteomes" id="UP000694545"/>
    </source>
</evidence>
<feature type="region of interest" description="Disordered" evidence="1">
    <location>
        <begin position="17"/>
        <end position="56"/>
    </location>
</feature>
<name>A0A8D2KRD3_VARKO</name>
<evidence type="ECO:0000313" key="3">
    <source>
        <dbReference type="Ensembl" id="ENSVKKP00000001620.1"/>
    </source>
</evidence>
<dbReference type="GO" id="GO:0008157">
    <property type="term" value="F:protein phosphatase 1 binding"/>
    <property type="evidence" value="ECO:0007669"/>
    <property type="project" value="TreeGrafter"/>
</dbReference>
<dbReference type="KEGG" id="vko:123036252"/>
<dbReference type="PANTHER" id="PTHR12307:SF7">
    <property type="entry name" value="PROTEIN PHOSPHATASE 1 REGULATORY SUBUNIT 3G"/>
    <property type="match status" value="1"/>
</dbReference>
<dbReference type="PANTHER" id="PTHR12307">
    <property type="entry name" value="PROTEIN PHOSPHATASE 1 REGULATORY SUBUNIT"/>
    <property type="match status" value="1"/>
</dbReference>
<reference evidence="3" key="1">
    <citation type="submission" date="2025-08" db="UniProtKB">
        <authorList>
            <consortium name="Ensembl"/>
        </authorList>
    </citation>
    <scope>IDENTIFICATION</scope>
</reference>
<dbReference type="OrthoDB" id="1881at2759"/>
<organism evidence="3 4">
    <name type="scientific">Varanus komodoensis</name>
    <name type="common">Komodo dragon</name>
    <dbReference type="NCBI Taxonomy" id="61221"/>
    <lineage>
        <taxon>Eukaryota</taxon>
        <taxon>Metazoa</taxon>
        <taxon>Chordata</taxon>
        <taxon>Craniata</taxon>
        <taxon>Vertebrata</taxon>
        <taxon>Euteleostomi</taxon>
        <taxon>Lepidosauria</taxon>
        <taxon>Squamata</taxon>
        <taxon>Bifurcata</taxon>
        <taxon>Unidentata</taxon>
        <taxon>Episquamata</taxon>
        <taxon>Toxicofera</taxon>
        <taxon>Anguimorpha</taxon>
        <taxon>Paleoanguimorpha</taxon>
        <taxon>Varanoidea</taxon>
        <taxon>Varanidae</taxon>
        <taxon>Varanus</taxon>
    </lineage>
</organism>